<organism evidence="2 3">
    <name type="scientific">Taxus chinensis</name>
    <name type="common">Chinese yew</name>
    <name type="synonym">Taxus wallichiana var. chinensis</name>
    <dbReference type="NCBI Taxonomy" id="29808"/>
    <lineage>
        <taxon>Eukaryota</taxon>
        <taxon>Viridiplantae</taxon>
        <taxon>Streptophyta</taxon>
        <taxon>Embryophyta</taxon>
        <taxon>Tracheophyta</taxon>
        <taxon>Spermatophyta</taxon>
        <taxon>Pinopsida</taxon>
        <taxon>Pinidae</taxon>
        <taxon>Conifers II</taxon>
        <taxon>Cupressales</taxon>
        <taxon>Taxaceae</taxon>
        <taxon>Taxus</taxon>
    </lineage>
</organism>
<evidence type="ECO:0000256" key="1">
    <source>
        <dbReference type="SAM" id="MobiDB-lite"/>
    </source>
</evidence>
<evidence type="ECO:0000313" key="3">
    <source>
        <dbReference type="Proteomes" id="UP000824469"/>
    </source>
</evidence>
<reference evidence="2 3" key="1">
    <citation type="journal article" date="2021" name="Nat. Plants">
        <title>The Taxus genome provides insights into paclitaxel biosynthesis.</title>
        <authorList>
            <person name="Xiong X."/>
            <person name="Gou J."/>
            <person name="Liao Q."/>
            <person name="Li Y."/>
            <person name="Zhou Q."/>
            <person name="Bi G."/>
            <person name="Li C."/>
            <person name="Du R."/>
            <person name="Wang X."/>
            <person name="Sun T."/>
            <person name="Guo L."/>
            <person name="Liang H."/>
            <person name="Lu P."/>
            <person name="Wu Y."/>
            <person name="Zhang Z."/>
            <person name="Ro D.K."/>
            <person name="Shang Y."/>
            <person name="Huang S."/>
            <person name="Yan J."/>
        </authorList>
    </citation>
    <scope>NUCLEOTIDE SEQUENCE [LARGE SCALE GENOMIC DNA]</scope>
    <source>
        <strain evidence="2">Ta-2019</strain>
    </source>
</reference>
<dbReference type="AlphaFoldDB" id="A0AA38F549"/>
<protein>
    <submittedName>
        <fullName evidence="2">Uncharacterized protein</fullName>
    </submittedName>
</protein>
<feature type="region of interest" description="Disordered" evidence="1">
    <location>
        <begin position="1"/>
        <end position="33"/>
    </location>
</feature>
<name>A0AA38F549_TAXCH</name>
<feature type="compositionally biased region" description="Basic and acidic residues" evidence="1">
    <location>
        <begin position="1"/>
        <end position="10"/>
    </location>
</feature>
<evidence type="ECO:0000313" key="2">
    <source>
        <dbReference type="EMBL" id="KAH9292464.1"/>
    </source>
</evidence>
<dbReference type="Proteomes" id="UP000824469">
    <property type="component" value="Unassembled WGS sequence"/>
</dbReference>
<accession>A0AA38F549</accession>
<gene>
    <name evidence="2" type="ORF">KI387_042349</name>
</gene>
<dbReference type="EMBL" id="JAHRHJ020003132">
    <property type="protein sequence ID" value="KAH9292464.1"/>
    <property type="molecule type" value="Genomic_DNA"/>
</dbReference>
<feature type="compositionally biased region" description="Polar residues" evidence="1">
    <location>
        <begin position="15"/>
        <end position="26"/>
    </location>
</feature>
<comment type="caution">
    <text evidence="2">The sequence shown here is derived from an EMBL/GenBank/DDBJ whole genome shotgun (WGS) entry which is preliminary data.</text>
</comment>
<sequence>MEDESRRLQEELSEGVSQNATQTSGSGVEDPPSGECTELRFCACMTHLDRVYEGGHEATEAADELVPVSLKDLEIGKRNECVVVYGELCVNPLKFGRIYTVLEEAETGKAVALSIVSPDFRSIDQSFARNNYPLGVKIAVKEPMLRPR</sequence>
<proteinExistence type="predicted"/>
<keyword evidence="3" id="KW-1185">Reference proteome</keyword>